<evidence type="ECO:0000313" key="5">
    <source>
        <dbReference type="EMBL" id="KAB8204117.1"/>
    </source>
</evidence>
<dbReference type="Pfam" id="PF01408">
    <property type="entry name" value="GFO_IDH_MocA"/>
    <property type="match status" value="1"/>
</dbReference>
<dbReference type="PANTHER" id="PTHR42840:SF3">
    <property type="entry name" value="BINDING ROSSMANN FOLD OXIDOREDUCTASE, PUTATIVE (AFU_ORTHOLOGUE AFUA_2G10240)-RELATED"/>
    <property type="match status" value="1"/>
</dbReference>
<gene>
    <name evidence="5" type="ORF">BDV34DRAFT_214080</name>
</gene>
<dbReference type="InterPro" id="IPR055170">
    <property type="entry name" value="GFO_IDH_MocA-like_dom"/>
</dbReference>
<feature type="domain" description="Gfo/Idh/MocA-like oxidoreductase N-terminal" evidence="3">
    <location>
        <begin position="41"/>
        <end position="110"/>
    </location>
</feature>
<dbReference type="EMBL" id="ML734983">
    <property type="protein sequence ID" value="KAB8204117.1"/>
    <property type="molecule type" value="Genomic_DNA"/>
</dbReference>
<dbReference type="Proteomes" id="UP000326532">
    <property type="component" value="Unassembled WGS sequence"/>
</dbReference>
<organism evidence="5 6">
    <name type="scientific">Aspergillus parasiticus</name>
    <dbReference type="NCBI Taxonomy" id="5067"/>
    <lineage>
        <taxon>Eukaryota</taxon>
        <taxon>Fungi</taxon>
        <taxon>Dikarya</taxon>
        <taxon>Ascomycota</taxon>
        <taxon>Pezizomycotina</taxon>
        <taxon>Eurotiomycetes</taxon>
        <taxon>Eurotiomycetidae</taxon>
        <taxon>Eurotiales</taxon>
        <taxon>Aspergillaceae</taxon>
        <taxon>Aspergillus</taxon>
        <taxon>Aspergillus subgen. Circumdati</taxon>
    </lineage>
</organism>
<evidence type="ECO:0000256" key="2">
    <source>
        <dbReference type="ARBA" id="ARBA00023002"/>
    </source>
</evidence>
<dbReference type="PANTHER" id="PTHR42840">
    <property type="entry name" value="NAD(P)-BINDING ROSSMANN-FOLD SUPERFAMILY PROTEIN-RELATED"/>
    <property type="match status" value="1"/>
</dbReference>
<dbReference type="SUPFAM" id="SSF51735">
    <property type="entry name" value="NAD(P)-binding Rossmann-fold domains"/>
    <property type="match status" value="1"/>
</dbReference>
<evidence type="ECO:0000313" key="6">
    <source>
        <dbReference type="Proteomes" id="UP000326532"/>
    </source>
</evidence>
<dbReference type="GO" id="GO:0016491">
    <property type="term" value="F:oxidoreductase activity"/>
    <property type="evidence" value="ECO:0007669"/>
    <property type="project" value="UniProtKB-KW"/>
</dbReference>
<dbReference type="GO" id="GO:0005737">
    <property type="term" value="C:cytoplasm"/>
    <property type="evidence" value="ECO:0007669"/>
    <property type="project" value="TreeGrafter"/>
</dbReference>
<proteinExistence type="inferred from homology"/>
<dbReference type="Pfam" id="PF22725">
    <property type="entry name" value="GFO_IDH_MocA_C3"/>
    <property type="match status" value="1"/>
</dbReference>
<keyword evidence="6" id="KW-1185">Reference proteome</keyword>
<dbReference type="AlphaFoldDB" id="A0A5N6DGL5"/>
<dbReference type="InterPro" id="IPR000683">
    <property type="entry name" value="Gfo/Idh/MocA-like_OxRdtase_N"/>
</dbReference>
<dbReference type="VEuPathDB" id="FungiDB:BDV34DRAFT_214080"/>
<name>A0A5N6DGL5_ASPPA</name>
<reference evidence="5 6" key="1">
    <citation type="submission" date="2019-04" db="EMBL/GenBank/DDBJ databases">
        <title>Fungal friends and foes A comparative genomics study of 23 Aspergillus species from section Flavi.</title>
        <authorList>
            <consortium name="DOE Joint Genome Institute"/>
            <person name="Kjaerbolling I."/>
            <person name="Vesth T.C."/>
            <person name="Frisvad J.C."/>
            <person name="Nybo J.L."/>
            <person name="Theobald S."/>
            <person name="Kildgaard S."/>
            <person name="Petersen T.I."/>
            <person name="Kuo A."/>
            <person name="Sato A."/>
            <person name="Lyhne E.K."/>
            <person name="Kogle M.E."/>
            <person name="Wiebenga A."/>
            <person name="Kun R.S."/>
            <person name="Lubbers R.J."/>
            <person name="Makela M.R."/>
            <person name="Barry K."/>
            <person name="Chovatia M."/>
            <person name="Clum A."/>
            <person name="Daum C."/>
            <person name="Haridas S."/>
            <person name="He G."/>
            <person name="LaButti K."/>
            <person name="Lipzen A."/>
            <person name="Mondo S."/>
            <person name="Pangilinan J."/>
            <person name="Riley R."/>
            <person name="Salamov A."/>
            <person name="Simmons B.A."/>
            <person name="Magnuson J.K."/>
            <person name="Henrissat B."/>
            <person name="Mortensen U.H."/>
            <person name="Larsen T.O."/>
            <person name="De vries R.P."/>
            <person name="Grigoriev I.V."/>
            <person name="Machida M."/>
            <person name="Baker S.E."/>
            <person name="Andersen M.R."/>
        </authorList>
    </citation>
    <scope>NUCLEOTIDE SEQUENCE [LARGE SCALE GENOMIC DNA]</scope>
    <source>
        <strain evidence="5 6">CBS 117618</strain>
    </source>
</reference>
<evidence type="ECO:0000259" key="4">
    <source>
        <dbReference type="Pfam" id="PF22725"/>
    </source>
</evidence>
<evidence type="ECO:0000259" key="3">
    <source>
        <dbReference type="Pfam" id="PF01408"/>
    </source>
</evidence>
<dbReference type="Gene3D" id="3.30.360.10">
    <property type="entry name" value="Dihydrodipicolinate Reductase, domain 2"/>
    <property type="match status" value="1"/>
</dbReference>
<feature type="domain" description="GFO/IDH/MocA-like oxidoreductase" evidence="4">
    <location>
        <begin position="113"/>
        <end position="229"/>
    </location>
</feature>
<dbReference type="GO" id="GO:0000166">
    <property type="term" value="F:nucleotide binding"/>
    <property type="evidence" value="ECO:0007669"/>
    <property type="project" value="InterPro"/>
</dbReference>
<dbReference type="InterPro" id="IPR036291">
    <property type="entry name" value="NAD(P)-bd_dom_sf"/>
</dbReference>
<dbReference type="SUPFAM" id="SSF55347">
    <property type="entry name" value="Glyceraldehyde-3-phosphate dehydrogenase-like, C-terminal domain"/>
    <property type="match status" value="1"/>
</dbReference>
<accession>A0A5N6DGL5</accession>
<dbReference type="Gene3D" id="3.40.50.720">
    <property type="entry name" value="NAD(P)-binding Rossmann-like Domain"/>
    <property type="match status" value="1"/>
</dbReference>
<keyword evidence="2" id="KW-0560">Oxidoreductase</keyword>
<sequence>MTGSLSVDVILHLDPRGRLHIACSVAPHEIWCVKDHLQPEGVRISSDYRQMIRIPALEAVVIASPADCHVVHTLAAIENGVHTLCEEPVTTDLSLTDRSHREKSKTKVMVGFIQEGAMGDPTVVHSHGAEMLDRPGAFSEYARQRSGIFVDTVVHAIDLTLSFLGEDTRPKAFWAPSLIAHHHELKDCQDGDNAVGIVGFWGRKVAYYYHSCTTAYEYDNCTEIIGTEAFVTELDRFRDAILEGKELSLRLTFAYSRLQIALALSHRT</sequence>
<dbReference type="GO" id="GO:0006740">
    <property type="term" value="P:NADPH regeneration"/>
    <property type="evidence" value="ECO:0007669"/>
    <property type="project" value="TreeGrafter"/>
</dbReference>
<protein>
    <submittedName>
        <fullName evidence="5">Uncharacterized protein</fullName>
    </submittedName>
</protein>
<comment type="similarity">
    <text evidence="1">Belongs to the Gfo/Idh/MocA family.</text>
</comment>
<evidence type="ECO:0000256" key="1">
    <source>
        <dbReference type="ARBA" id="ARBA00010928"/>
    </source>
</evidence>